<evidence type="ECO:0000256" key="2">
    <source>
        <dbReference type="SAM" id="SignalP"/>
    </source>
</evidence>
<dbReference type="Pfam" id="PF09476">
    <property type="entry name" value="Pilus_CpaD"/>
    <property type="match status" value="1"/>
</dbReference>
<dbReference type="InterPro" id="IPR019027">
    <property type="entry name" value="Pilus_biogenesis_CpaD-related"/>
</dbReference>
<proteinExistence type="predicted"/>
<organism evidence="3 4">
    <name type="scientific">Novosphingobium jiangmenense</name>
    <dbReference type="NCBI Taxonomy" id="2791981"/>
    <lineage>
        <taxon>Bacteria</taxon>
        <taxon>Pseudomonadati</taxon>
        <taxon>Pseudomonadota</taxon>
        <taxon>Alphaproteobacteria</taxon>
        <taxon>Sphingomonadales</taxon>
        <taxon>Sphingomonadaceae</taxon>
        <taxon>Novosphingobium</taxon>
    </lineage>
</organism>
<dbReference type="RefSeq" id="WP_196275007.1">
    <property type="nucleotide sequence ID" value="NZ_JADQDC010000003.1"/>
</dbReference>
<dbReference type="PROSITE" id="PS51257">
    <property type="entry name" value="PROKAR_LIPOPROTEIN"/>
    <property type="match status" value="1"/>
</dbReference>
<evidence type="ECO:0000256" key="1">
    <source>
        <dbReference type="SAM" id="MobiDB-lite"/>
    </source>
</evidence>
<comment type="caution">
    <text evidence="3">The sequence shown here is derived from an EMBL/GenBank/DDBJ whole genome shotgun (WGS) entry which is preliminary data.</text>
</comment>
<accession>A0ABS0HF78</accession>
<dbReference type="Proteomes" id="UP000600799">
    <property type="component" value="Unassembled WGS sequence"/>
</dbReference>
<dbReference type="EMBL" id="JADQDC010000003">
    <property type="protein sequence ID" value="MBF9150680.1"/>
    <property type="molecule type" value="Genomic_DNA"/>
</dbReference>
<reference evidence="3 4" key="1">
    <citation type="submission" date="2020-11" db="EMBL/GenBank/DDBJ databases">
        <title>The genome sequence of Novosphingobium sp. 1Y9A.</title>
        <authorList>
            <person name="Liu Y."/>
        </authorList>
    </citation>
    <scope>NUCLEOTIDE SEQUENCE [LARGE SCALE GENOMIC DNA]</scope>
    <source>
        <strain evidence="3 4">1Y9A</strain>
    </source>
</reference>
<feature type="chain" id="PRO_5045841235" evidence="2">
    <location>
        <begin position="33"/>
        <end position="228"/>
    </location>
</feature>
<feature type="signal peptide" evidence="2">
    <location>
        <begin position="1"/>
        <end position="32"/>
    </location>
</feature>
<evidence type="ECO:0000313" key="3">
    <source>
        <dbReference type="EMBL" id="MBF9150680.1"/>
    </source>
</evidence>
<protein>
    <submittedName>
        <fullName evidence="3">CpaD family pilus assembly protein</fullName>
    </submittedName>
</protein>
<keyword evidence="2" id="KW-0732">Signal</keyword>
<evidence type="ECO:0000313" key="4">
    <source>
        <dbReference type="Proteomes" id="UP000600799"/>
    </source>
</evidence>
<feature type="region of interest" description="Disordered" evidence="1">
    <location>
        <begin position="204"/>
        <end position="228"/>
    </location>
</feature>
<sequence>MRINHTRPALRPASAALLLSLATVLSACSVNAPENRMLNSVHQPVVERDRYVFDVETLPGGGISIPEQRRLAGWFESLGLKYGDKIAIDDPLQSKATIASVDAVAGRWGMFVDGPAPVTPGYVAAGAARVVVMRATASVPGCPDWTAKSDFSMSNRTTSNFGCAINSNLAAMVADKEHLVKGADGTGETVVMSGTKAIDSFRTARPTGEQGLKNNATSNAAGGGGGGN</sequence>
<name>A0ABS0HF78_9SPHN</name>
<keyword evidence="4" id="KW-1185">Reference proteome</keyword>
<gene>
    <name evidence="3" type="ORF">I2488_06670</name>
</gene>